<feature type="transmembrane region" description="Helical" evidence="1">
    <location>
        <begin position="90"/>
        <end position="115"/>
    </location>
</feature>
<keyword evidence="1" id="KW-1133">Transmembrane helix</keyword>
<evidence type="ECO:0000313" key="2">
    <source>
        <dbReference type="EMBL" id="PQO32588.1"/>
    </source>
</evidence>
<evidence type="ECO:0000313" key="3">
    <source>
        <dbReference type="Proteomes" id="UP000238322"/>
    </source>
</evidence>
<gene>
    <name evidence="2" type="ORF">C5Y83_20470</name>
</gene>
<dbReference type="RefSeq" id="WP_105331599.1">
    <property type="nucleotide sequence ID" value="NZ_PUHY01000012.1"/>
</dbReference>
<reference evidence="2 3" key="1">
    <citation type="submission" date="2018-02" db="EMBL/GenBank/DDBJ databases">
        <title>Comparative genomes isolates from brazilian mangrove.</title>
        <authorList>
            <person name="Araujo J.E."/>
            <person name="Taketani R.G."/>
            <person name="Silva M.C.P."/>
            <person name="Loureco M.V."/>
            <person name="Andreote F.D."/>
        </authorList>
    </citation>
    <scope>NUCLEOTIDE SEQUENCE [LARGE SCALE GENOMIC DNA]</scope>
    <source>
        <strain evidence="2 3">Hex-1 MGV</strain>
    </source>
</reference>
<proteinExistence type="predicted"/>
<evidence type="ECO:0000256" key="1">
    <source>
        <dbReference type="SAM" id="Phobius"/>
    </source>
</evidence>
<keyword evidence="1" id="KW-0812">Transmembrane</keyword>
<accession>A0A2S8FK77</accession>
<sequence>MEAIYRRFSVFRRVTTKASHEEVMNELEDALRSTVGGSIYREGNAFQVYGGNNNLSFGFTADVNAYVIVKSVSEETYEFDAQITLQPNQLFWITAIVGIFCLQFLWIFNVFYFVIDPRTNYQRALDRVSLPAA</sequence>
<dbReference type="EMBL" id="PUHY01000012">
    <property type="protein sequence ID" value="PQO32588.1"/>
    <property type="molecule type" value="Genomic_DNA"/>
</dbReference>
<protein>
    <submittedName>
        <fullName evidence="2">Uncharacterized protein</fullName>
    </submittedName>
</protein>
<dbReference type="Proteomes" id="UP000238322">
    <property type="component" value="Unassembled WGS sequence"/>
</dbReference>
<dbReference type="AlphaFoldDB" id="A0A2S8FK77"/>
<keyword evidence="1" id="KW-0472">Membrane</keyword>
<name>A0A2S8FK77_9BACT</name>
<dbReference type="OrthoDB" id="272554at2"/>
<comment type="caution">
    <text evidence="2">The sequence shown here is derived from an EMBL/GenBank/DDBJ whole genome shotgun (WGS) entry which is preliminary data.</text>
</comment>
<organism evidence="2 3">
    <name type="scientific">Blastopirellula marina</name>
    <dbReference type="NCBI Taxonomy" id="124"/>
    <lineage>
        <taxon>Bacteria</taxon>
        <taxon>Pseudomonadati</taxon>
        <taxon>Planctomycetota</taxon>
        <taxon>Planctomycetia</taxon>
        <taxon>Pirellulales</taxon>
        <taxon>Pirellulaceae</taxon>
        <taxon>Blastopirellula</taxon>
    </lineage>
</organism>